<evidence type="ECO:0000313" key="3">
    <source>
        <dbReference type="Proteomes" id="UP001207337"/>
    </source>
</evidence>
<accession>A0ABT3PVC9</accession>
<feature type="chain" id="PRO_5045642680" description="Outer membrane protein beta-barrel domain-containing protein" evidence="1">
    <location>
        <begin position="25"/>
        <end position="165"/>
    </location>
</feature>
<dbReference type="Proteomes" id="UP001207337">
    <property type="component" value="Unassembled WGS sequence"/>
</dbReference>
<dbReference type="InterPro" id="IPR011250">
    <property type="entry name" value="OMP/PagP_B-barrel"/>
</dbReference>
<comment type="caution">
    <text evidence="2">The sequence shown here is derived from an EMBL/GenBank/DDBJ whole genome shotgun (WGS) entry which is preliminary data.</text>
</comment>
<dbReference type="RefSeq" id="WP_265787316.1">
    <property type="nucleotide sequence ID" value="NZ_BAABRS010000001.1"/>
</dbReference>
<evidence type="ECO:0008006" key="4">
    <source>
        <dbReference type="Google" id="ProtNLM"/>
    </source>
</evidence>
<feature type="signal peptide" evidence="1">
    <location>
        <begin position="1"/>
        <end position="24"/>
    </location>
</feature>
<keyword evidence="3" id="KW-1185">Reference proteome</keyword>
<dbReference type="SUPFAM" id="SSF56925">
    <property type="entry name" value="OMPA-like"/>
    <property type="match status" value="1"/>
</dbReference>
<reference evidence="2 3" key="1">
    <citation type="submission" date="2021-11" db="EMBL/GenBank/DDBJ databases">
        <title>Aliifidinibius sp. nov., a new bacterium isolated from saline soil.</title>
        <authorList>
            <person name="Galisteo C."/>
            <person name="De La Haba R."/>
            <person name="Sanchez-Porro C."/>
            <person name="Ventosa A."/>
        </authorList>
    </citation>
    <scope>NUCLEOTIDE SEQUENCE [LARGE SCALE GENOMIC DNA]</scope>
    <source>
        <strain evidence="2 3">KACC 190600</strain>
    </source>
</reference>
<dbReference type="EMBL" id="JAJNDC010000001">
    <property type="protein sequence ID" value="MCW9711809.1"/>
    <property type="molecule type" value="Genomic_DNA"/>
</dbReference>
<sequence length="165" mass="17710">MKKLILTSCVLFGLMFTFNSNSYAQESSDILVGGGLIYGTEVEAIGIQAGGKYAFTPEISGAADFAIYFPENFDWWELNANVHYDFLAEEGMKVYGLGGLNYATMSFSVDFGEFGSASGSSSEVGLNLGGGAEFDVDFANVYTELKYVLGNADQLALSAGLRFNI</sequence>
<evidence type="ECO:0000313" key="2">
    <source>
        <dbReference type="EMBL" id="MCW9711809.1"/>
    </source>
</evidence>
<gene>
    <name evidence="2" type="ORF">LQ318_02730</name>
</gene>
<dbReference type="Gene3D" id="2.40.160.20">
    <property type="match status" value="1"/>
</dbReference>
<protein>
    <recommendedName>
        <fullName evidence="4">Outer membrane protein beta-barrel domain-containing protein</fullName>
    </recommendedName>
</protein>
<evidence type="ECO:0000256" key="1">
    <source>
        <dbReference type="SAM" id="SignalP"/>
    </source>
</evidence>
<organism evidence="2 3">
    <name type="scientific">Fodinibius salicampi</name>
    <dbReference type="NCBI Taxonomy" id="1920655"/>
    <lineage>
        <taxon>Bacteria</taxon>
        <taxon>Pseudomonadati</taxon>
        <taxon>Balneolota</taxon>
        <taxon>Balneolia</taxon>
        <taxon>Balneolales</taxon>
        <taxon>Balneolaceae</taxon>
        <taxon>Fodinibius</taxon>
    </lineage>
</organism>
<proteinExistence type="predicted"/>
<name>A0ABT3PVC9_9BACT</name>
<keyword evidence="1" id="KW-0732">Signal</keyword>